<feature type="transmembrane region" description="Helical" evidence="1">
    <location>
        <begin position="6"/>
        <end position="26"/>
    </location>
</feature>
<dbReference type="RefSeq" id="WP_086960870.1">
    <property type="nucleotide sequence ID" value="NZ_FUKS01000036.1"/>
</dbReference>
<accession>A0A368LN13</accession>
<gene>
    <name evidence="2" type="ORF">CIK83_04360</name>
</gene>
<comment type="caution">
    <text evidence="2">The sequence shown here is derived from an EMBL/GenBank/DDBJ whole genome shotgun (WGS) entry which is preliminary data.</text>
</comment>
<reference evidence="2 3" key="1">
    <citation type="journal article" date="2017" name="Elife">
        <title>Extensive horizontal gene transfer in cheese-associated bacteria.</title>
        <authorList>
            <person name="Bonham K.S."/>
            <person name="Wolfe B.E."/>
            <person name="Dutton R.J."/>
        </authorList>
    </citation>
    <scope>NUCLEOTIDE SEQUENCE [LARGE SCALE GENOMIC DNA]</scope>
    <source>
        <strain evidence="2 3">JB196</strain>
    </source>
</reference>
<protein>
    <submittedName>
        <fullName evidence="2">Uncharacterized protein</fullName>
    </submittedName>
</protein>
<keyword evidence="1" id="KW-0812">Transmembrane</keyword>
<name>A0A368LN13_9VIBR</name>
<organism evidence="2 3">
    <name type="scientific">Vibrio casei</name>
    <dbReference type="NCBI Taxonomy" id="673372"/>
    <lineage>
        <taxon>Bacteria</taxon>
        <taxon>Pseudomonadati</taxon>
        <taxon>Pseudomonadota</taxon>
        <taxon>Gammaproteobacteria</taxon>
        <taxon>Vibrionales</taxon>
        <taxon>Vibrionaceae</taxon>
        <taxon>Vibrio</taxon>
    </lineage>
</organism>
<dbReference type="EMBL" id="QPGL01000001">
    <property type="protein sequence ID" value="RCS72903.1"/>
    <property type="molecule type" value="Genomic_DNA"/>
</dbReference>
<keyword evidence="1" id="KW-0472">Membrane</keyword>
<keyword evidence="1" id="KW-1133">Transmembrane helix</keyword>
<proteinExistence type="predicted"/>
<evidence type="ECO:0000313" key="2">
    <source>
        <dbReference type="EMBL" id="RCS72903.1"/>
    </source>
</evidence>
<keyword evidence="3" id="KW-1185">Reference proteome</keyword>
<evidence type="ECO:0000256" key="1">
    <source>
        <dbReference type="SAM" id="Phobius"/>
    </source>
</evidence>
<dbReference type="Proteomes" id="UP000252479">
    <property type="component" value="Unassembled WGS sequence"/>
</dbReference>
<sequence length="181" mass="19397">MAKISIVIQACLAASIFYLGFTIYSFTNTVNKVVDTYPAILADFNQTTANLDIEGWLDVANKYAEIAPKALQVAQDANVTASEVNKTIVSVNKTVSSVDKKLPQILSEVSAVRTEMVPAVLKESASLRQALPPMITKIDDIVEKSEEISRNATEGAVKGVILSPINLLKDAGSGLKSKVSQ</sequence>
<evidence type="ECO:0000313" key="3">
    <source>
        <dbReference type="Proteomes" id="UP000252479"/>
    </source>
</evidence>
<dbReference type="GeneID" id="303188136"/>
<dbReference type="AlphaFoldDB" id="A0A368LN13"/>